<dbReference type="Pfam" id="PF01321">
    <property type="entry name" value="Creatinase_N"/>
    <property type="match status" value="1"/>
</dbReference>
<accession>A0A1M7Z458</accession>
<dbReference type="STRING" id="1123029.SAMN02745172_00046"/>
<sequence length="607" mass="64963">MFQTFDDIADPTLGAGRLARLRTRLAADGLDGFLVPRSDEHQGEYVARSSERLAWLTGFTGSAGMAVVLPEVAAIFVDGRYTLQVRDQVDIAAFEPRHLIEEPPPQWLARHLKPGMRIGYDGMLHTVAGVRRFKAACEAAGATLVAVEANPLDAVWTDRPAPPQGAVILQPIELAGETAAAKLEKIEALVAEAGADSAVLTLPDSVAWLFNIRGADIEHNPVPLSFAVVRRGARPQLFIDGRKLSNAVRAALEDVAEIGEPDAFMPALDEAGRGGARVLLDPDWVAEAIRVRLATVGAKIVEGRDPVLLPKAVKNAAEIVGTRTAHLRDGVAVARYLAWLDRTTAAGDLDEIGAVEALERFRAEGGLLRDISFPSISGAGPNGAIVHYRVSRATNRALRRGELFLIDSGAQYQDGTTDITRTVPVGEPTAEMRDRYTRVLAGHVAVATARFPVGTTGAQLDPLARLPLWQAGLDFDHGTGHGVGVYLSVHEGPQRIAKAGSATPLEPGMIVSDEPGYYKTGAYGIRIENLLLVTPAEVPAGGERPMLAFETLTLAPYDRRLIEPSLLSPAALQWIDAYHARVRDALSPFLAGDDLAWLVAATEPFGG</sequence>
<dbReference type="SUPFAM" id="SSF53092">
    <property type="entry name" value="Creatinase/prolidase N-terminal domain"/>
    <property type="match status" value="2"/>
</dbReference>
<evidence type="ECO:0000259" key="5">
    <source>
        <dbReference type="Pfam" id="PF01321"/>
    </source>
</evidence>
<dbReference type="Proteomes" id="UP000186406">
    <property type="component" value="Unassembled WGS sequence"/>
</dbReference>
<feature type="domain" description="Peptidase M24" evidence="4">
    <location>
        <begin position="323"/>
        <end position="534"/>
    </location>
</feature>
<evidence type="ECO:0000313" key="8">
    <source>
        <dbReference type="Proteomes" id="UP000186406"/>
    </source>
</evidence>
<dbReference type="Pfam" id="PF00557">
    <property type="entry name" value="Peptidase_M24"/>
    <property type="match status" value="1"/>
</dbReference>
<dbReference type="InterPro" id="IPR029149">
    <property type="entry name" value="Creatin/AminoP/Spt16_N"/>
</dbReference>
<keyword evidence="7" id="KW-0031">Aminopeptidase</keyword>
<dbReference type="FunFam" id="3.90.230.10:FF:000009">
    <property type="entry name" value="xaa-Pro aminopeptidase 2"/>
    <property type="match status" value="1"/>
</dbReference>
<dbReference type="CDD" id="cd01085">
    <property type="entry name" value="APP"/>
    <property type="match status" value="1"/>
</dbReference>
<protein>
    <submittedName>
        <fullName evidence="7">Xaa-Pro aminopeptidase</fullName>
    </submittedName>
</protein>
<dbReference type="GO" id="GO:0046872">
    <property type="term" value="F:metal ion binding"/>
    <property type="evidence" value="ECO:0007669"/>
    <property type="project" value="UniProtKB-KW"/>
</dbReference>
<dbReference type="Pfam" id="PF16188">
    <property type="entry name" value="Peptidase_M24_C"/>
    <property type="match status" value="1"/>
</dbReference>
<dbReference type="InterPro" id="IPR000994">
    <property type="entry name" value="Pept_M24"/>
</dbReference>
<keyword evidence="2" id="KW-0479">Metal-binding</keyword>
<dbReference type="EMBL" id="FRXO01000001">
    <property type="protein sequence ID" value="SHO59738.1"/>
    <property type="molecule type" value="Genomic_DNA"/>
</dbReference>
<dbReference type="PANTHER" id="PTHR43763">
    <property type="entry name" value="XAA-PRO AMINOPEPTIDASE 1"/>
    <property type="match status" value="1"/>
</dbReference>
<evidence type="ECO:0000256" key="2">
    <source>
        <dbReference type="ARBA" id="ARBA00022723"/>
    </source>
</evidence>
<feature type="domain" description="Peptidase M24 C-terminal" evidence="6">
    <location>
        <begin position="545"/>
        <end position="605"/>
    </location>
</feature>
<dbReference type="InterPro" id="IPR050422">
    <property type="entry name" value="X-Pro_aminopeptidase_P"/>
</dbReference>
<evidence type="ECO:0000313" key="7">
    <source>
        <dbReference type="EMBL" id="SHO59738.1"/>
    </source>
</evidence>
<dbReference type="Gene3D" id="3.40.350.10">
    <property type="entry name" value="Creatinase/prolidase N-terminal domain"/>
    <property type="match status" value="2"/>
</dbReference>
<dbReference type="InterPro" id="IPR036005">
    <property type="entry name" value="Creatinase/aminopeptidase-like"/>
</dbReference>
<dbReference type="AlphaFoldDB" id="A0A1M7Z458"/>
<dbReference type="OrthoDB" id="9806388at2"/>
<proteinExistence type="inferred from homology"/>
<keyword evidence="7" id="KW-0645">Protease</keyword>
<reference evidence="7 8" key="1">
    <citation type="submission" date="2016-12" db="EMBL/GenBank/DDBJ databases">
        <authorList>
            <person name="Song W.-J."/>
            <person name="Kurnit D.M."/>
        </authorList>
    </citation>
    <scope>NUCLEOTIDE SEQUENCE [LARGE SCALE GENOMIC DNA]</scope>
    <source>
        <strain evidence="7 8">DSM 19599</strain>
    </source>
</reference>
<evidence type="ECO:0000256" key="3">
    <source>
        <dbReference type="ARBA" id="ARBA00022801"/>
    </source>
</evidence>
<feature type="domain" description="Creatinase N-terminal" evidence="5">
    <location>
        <begin position="17"/>
        <end position="148"/>
    </location>
</feature>
<dbReference type="InterPro" id="IPR032416">
    <property type="entry name" value="Peptidase_M24_C"/>
</dbReference>
<name>A0A1M7Z458_9HYPH</name>
<dbReference type="GO" id="GO:0070006">
    <property type="term" value="F:metalloaminopeptidase activity"/>
    <property type="evidence" value="ECO:0007669"/>
    <property type="project" value="InterPro"/>
</dbReference>
<keyword evidence="8" id="KW-1185">Reference proteome</keyword>
<evidence type="ECO:0000259" key="4">
    <source>
        <dbReference type="Pfam" id="PF00557"/>
    </source>
</evidence>
<evidence type="ECO:0000256" key="1">
    <source>
        <dbReference type="ARBA" id="ARBA00008766"/>
    </source>
</evidence>
<dbReference type="RefSeq" id="WP_073625230.1">
    <property type="nucleotide sequence ID" value="NZ_FRXO01000001.1"/>
</dbReference>
<comment type="similarity">
    <text evidence="1">Belongs to the peptidase M24B family.</text>
</comment>
<dbReference type="GO" id="GO:0005737">
    <property type="term" value="C:cytoplasm"/>
    <property type="evidence" value="ECO:0007669"/>
    <property type="project" value="UniProtKB-ARBA"/>
</dbReference>
<dbReference type="PANTHER" id="PTHR43763:SF6">
    <property type="entry name" value="XAA-PRO AMINOPEPTIDASE 1"/>
    <property type="match status" value="1"/>
</dbReference>
<dbReference type="Pfam" id="PF16189">
    <property type="entry name" value="Creatinase_N_2"/>
    <property type="match status" value="1"/>
</dbReference>
<evidence type="ECO:0000259" key="6">
    <source>
        <dbReference type="Pfam" id="PF16188"/>
    </source>
</evidence>
<dbReference type="Gene3D" id="3.90.230.10">
    <property type="entry name" value="Creatinase/methionine aminopeptidase superfamily"/>
    <property type="match status" value="1"/>
</dbReference>
<dbReference type="InterPro" id="IPR000587">
    <property type="entry name" value="Creatinase_N"/>
</dbReference>
<gene>
    <name evidence="7" type="ORF">SAMN02745172_00046</name>
</gene>
<dbReference type="InterPro" id="IPR033740">
    <property type="entry name" value="Pept_M24B"/>
</dbReference>
<organism evidence="7 8">
    <name type="scientific">Pseudoxanthobacter soli DSM 19599</name>
    <dbReference type="NCBI Taxonomy" id="1123029"/>
    <lineage>
        <taxon>Bacteria</taxon>
        <taxon>Pseudomonadati</taxon>
        <taxon>Pseudomonadota</taxon>
        <taxon>Alphaproteobacteria</taxon>
        <taxon>Hyphomicrobiales</taxon>
        <taxon>Segnochrobactraceae</taxon>
        <taxon>Pseudoxanthobacter</taxon>
    </lineage>
</organism>
<keyword evidence="3" id="KW-0378">Hydrolase</keyword>
<dbReference type="SUPFAM" id="SSF55920">
    <property type="entry name" value="Creatinase/aminopeptidase"/>
    <property type="match status" value="1"/>
</dbReference>